<comment type="cofactor">
    <cofactor evidence="1">
        <name>heme b</name>
        <dbReference type="ChEBI" id="CHEBI:60344"/>
    </cofactor>
</comment>
<evidence type="ECO:0000256" key="6">
    <source>
        <dbReference type="ARBA" id="ARBA00022723"/>
    </source>
</evidence>
<dbReference type="PROSITE" id="PS00435">
    <property type="entry name" value="PEROXIDASE_1"/>
    <property type="match status" value="1"/>
</dbReference>
<evidence type="ECO:0000256" key="4">
    <source>
        <dbReference type="ARBA" id="ARBA00022559"/>
    </source>
</evidence>
<dbReference type="PANTHER" id="PTHR31356">
    <property type="entry name" value="THYLAKOID LUMENAL 29 KDA PROTEIN, CHLOROPLASTIC-RELATED"/>
    <property type="match status" value="1"/>
</dbReference>
<evidence type="ECO:0000256" key="3">
    <source>
        <dbReference type="ARBA" id="ARBA00012940"/>
    </source>
</evidence>
<dbReference type="PROSITE" id="PS50873">
    <property type="entry name" value="PEROXIDASE_4"/>
    <property type="match status" value="1"/>
</dbReference>
<evidence type="ECO:0000256" key="7">
    <source>
        <dbReference type="ARBA" id="ARBA00023002"/>
    </source>
</evidence>
<evidence type="ECO:0000256" key="1">
    <source>
        <dbReference type="ARBA" id="ARBA00001970"/>
    </source>
</evidence>
<keyword evidence="8" id="KW-0408">Iron</keyword>
<dbReference type="Gene3D" id="1.10.520.10">
    <property type="match status" value="1"/>
</dbReference>
<dbReference type="GO" id="GO:0020037">
    <property type="term" value="F:heme binding"/>
    <property type="evidence" value="ECO:0007669"/>
    <property type="project" value="InterPro"/>
</dbReference>
<dbReference type="SUPFAM" id="SSF48113">
    <property type="entry name" value="Heme-dependent peroxidases"/>
    <property type="match status" value="1"/>
</dbReference>
<sequence length="343" mass="36778">MNPASISVSTTARCRVPPATQLRAGSSPRFVKRAARVHQRATAFEVAAIDTGNQHADDVRSDLSVQVGRRAMLTGLTLAAQALTTSSYTWTAKAEAETGRALTATEISALEKAFAKEVPKAKAPAVLRVAFHDAGTFRLASNDGGLNGSVGFELKRPESFGLARGLRPLEKIQKSLEGTPAAGLSLSDLIAYGGAYSVRITGGPAIQVPVGRVDVAVEDPKGRMPSESLNPVELKEQFAAMGFTTRELVAISGAHTIGGKGFGGGLDFDNAYYTTLLDKPWLKGANKEELEMNQMIGLPSDKLLPEDEECLMWIRMYAKDQALFFRDFSSAYLKMIDMGATYA</sequence>
<evidence type="ECO:0000313" key="10">
    <source>
        <dbReference type="EMBL" id="CAD8682847.1"/>
    </source>
</evidence>
<dbReference type="InterPro" id="IPR002207">
    <property type="entry name" value="Peroxidase_I"/>
</dbReference>
<proteinExistence type="inferred from homology"/>
<keyword evidence="7" id="KW-0560">Oxidoreductase</keyword>
<evidence type="ECO:0000256" key="2">
    <source>
        <dbReference type="ARBA" id="ARBA00006873"/>
    </source>
</evidence>
<dbReference type="GO" id="GO:0000302">
    <property type="term" value="P:response to reactive oxygen species"/>
    <property type="evidence" value="ECO:0007669"/>
    <property type="project" value="TreeGrafter"/>
</dbReference>
<dbReference type="PANTHER" id="PTHR31356:SF8">
    <property type="entry name" value="L-ASCORBATE PEROXIDASE 6-RELATED"/>
    <property type="match status" value="1"/>
</dbReference>
<accession>A0A7S0RPL2</accession>
<dbReference type="AlphaFoldDB" id="A0A7S0RPL2"/>
<dbReference type="Pfam" id="PF00141">
    <property type="entry name" value="peroxidase"/>
    <property type="match status" value="1"/>
</dbReference>
<dbReference type="EMBL" id="HBFA01032005">
    <property type="protein sequence ID" value="CAD8682847.1"/>
    <property type="molecule type" value="Transcribed_RNA"/>
</dbReference>
<name>A0A7S0RPL2_9CHLO</name>
<dbReference type="PROSITE" id="PS00436">
    <property type="entry name" value="PEROXIDASE_2"/>
    <property type="match status" value="1"/>
</dbReference>
<keyword evidence="5" id="KW-0349">Heme</keyword>
<feature type="domain" description="Plant heme peroxidase family profile" evidence="9">
    <location>
        <begin position="123"/>
        <end position="343"/>
    </location>
</feature>
<comment type="similarity">
    <text evidence="2">Belongs to the peroxidase family. Ascorbate peroxidase subfamily.</text>
</comment>
<dbReference type="PRINTS" id="PR00458">
    <property type="entry name" value="PEROXIDASE"/>
</dbReference>
<dbReference type="InterPro" id="IPR019793">
    <property type="entry name" value="Peroxidases_heam-ligand_BS"/>
</dbReference>
<dbReference type="GO" id="GO:0034599">
    <property type="term" value="P:cellular response to oxidative stress"/>
    <property type="evidence" value="ECO:0007669"/>
    <property type="project" value="InterPro"/>
</dbReference>
<organism evidence="10">
    <name type="scientific">Pyramimonas obovata</name>
    <dbReference type="NCBI Taxonomy" id="1411642"/>
    <lineage>
        <taxon>Eukaryota</taxon>
        <taxon>Viridiplantae</taxon>
        <taxon>Chlorophyta</taxon>
        <taxon>Pyramimonadophyceae</taxon>
        <taxon>Pyramimonadales</taxon>
        <taxon>Pyramimonadaceae</taxon>
        <taxon>Pyramimonas</taxon>
        <taxon>Pyramimonas incertae sedis</taxon>
    </lineage>
</organism>
<dbReference type="InterPro" id="IPR019794">
    <property type="entry name" value="Peroxidases_AS"/>
</dbReference>
<evidence type="ECO:0000256" key="8">
    <source>
        <dbReference type="ARBA" id="ARBA00023004"/>
    </source>
</evidence>
<dbReference type="GO" id="GO:0042744">
    <property type="term" value="P:hydrogen peroxide catabolic process"/>
    <property type="evidence" value="ECO:0007669"/>
    <property type="project" value="TreeGrafter"/>
</dbReference>
<dbReference type="InterPro" id="IPR002016">
    <property type="entry name" value="Haem_peroxidase"/>
</dbReference>
<protein>
    <recommendedName>
        <fullName evidence="3">L-ascorbate peroxidase</fullName>
        <ecNumber evidence="3">1.11.1.11</ecNumber>
    </recommendedName>
</protein>
<dbReference type="GO" id="GO:0016688">
    <property type="term" value="F:L-ascorbate peroxidase activity"/>
    <property type="evidence" value="ECO:0007669"/>
    <property type="project" value="UniProtKB-EC"/>
</dbReference>
<keyword evidence="6" id="KW-0479">Metal-binding</keyword>
<dbReference type="InterPro" id="IPR044831">
    <property type="entry name" value="Ccp1-like"/>
</dbReference>
<dbReference type="PRINTS" id="PR00459">
    <property type="entry name" value="ASPEROXIDASE"/>
</dbReference>
<dbReference type="GO" id="GO:0046872">
    <property type="term" value="F:metal ion binding"/>
    <property type="evidence" value="ECO:0007669"/>
    <property type="project" value="UniProtKB-KW"/>
</dbReference>
<dbReference type="Gene3D" id="1.10.420.10">
    <property type="entry name" value="Peroxidase, domain 2"/>
    <property type="match status" value="1"/>
</dbReference>
<keyword evidence="4" id="KW-0575">Peroxidase</keyword>
<dbReference type="InterPro" id="IPR010255">
    <property type="entry name" value="Haem_peroxidase_sf"/>
</dbReference>
<evidence type="ECO:0000259" key="9">
    <source>
        <dbReference type="PROSITE" id="PS50873"/>
    </source>
</evidence>
<dbReference type="EC" id="1.11.1.11" evidence="3"/>
<reference evidence="10" key="1">
    <citation type="submission" date="2021-01" db="EMBL/GenBank/DDBJ databases">
        <authorList>
            <person name="Corre E."/>
            <person name="Pelletier E."/>
            <person name="Niang G."/>
            <person name="Scheremetjew M."/>
            <person name="Finn R."/>
            <person name="Kale V."/>
            <person name="Holt S."/>
            <person name="Cochrane G."/>
            <person name="Meng A."/>
            <person name="Brown T."/>
            <person name="Cohen L."/>
        </authorList>
    </citation>
    <scope>NUCLEOTIDE SEQUENCE</scope>
    <source>
        <strain evidence="10">CCMP722</strain>
    </source>
</reference>
<gene>
    <name evidence="10" type="ORF">POBO1169_LOCUS16122</name>
</gene>
<evidence type="ECO:0000256" key="5">
    <source>
        <dbReference type="ARBA" id="ARBA00022617"/>
    </source>
</evidence>